<name>A0A086PB08_SPHHM</name>
<gene>
    <name evidence="1" type="ORF">BV98_001780</name>
</gene>
<dbReference type="Proteomes" id="UP000024284">
    <property type="component" value="Unassembled WGS sequence"/>
</dbReference>
<comment type="caution">
    <text evidence="1">The sequence shown here is derived from an EMBL/GenBank/DDBJ whole genome shotgun (WGS) entry which is preliminary data.</text>
</comment>
<evidence type="ECO:0000313" key="2">
    <source>
        <dbReference type="Proteomes" id="UP000024284"/>
    </source>
</evidence>
<sequence>MEDDADPRAFAIRSIRSILSEEVMMGVVDLTGWIDIRSETGIQFGRVTFSEAVCLRLEPGGSDDRGASRQA</sequence>
<dbReference type="EMBL" id="JFZA02000012">
    <property type="protein sequence ID" value="KFG90576.1"/>
    <property type="molecule type" value="Genomic_DNA"/>
</dbReference>
<dbReference type="PATRIC" id="fig|1219045.3.peg.1820"/>
<organism evidence="1 2">
    <name type="scientific">Sphingobium herbicidovorans (strain ATCC 700291 / DSM 11019 / CCUG 56400 / KCTC 2939 / LMG 18315 / NBRC 16415 / MH)</name>
    <name type="common">Sphingomonas herbicidovorans</name>
    <dbReference type="NCBI Taxonomy" id="1219045"/>
    <lineage>
        <taxon>Bacteria</taxon>
        <taxon>Pseudomonadati</taxon>
        <taxon>Pseudomonadota</taxon>
        <taxon>Alphaproteobacteria</taxon>
        <taxon>Sphingomonadales</taxon>
        <taxon>Sphingomonadaceae</taxon>
        <taxon>Sphingobium</taxon>
    </lineage>
</organism>
<dbReference type="STRING" id="76947.GCA_002080435_01206"/>
<reference evidence="1" key="1">
    <citation type="submission" date="2014-08" db="EMBL/GenBank/DDBJ databases">
        <title>Draft genome sequences of Sphingobium herbicidovorans.</title>
        <authorList>
            <person name="Gan H.M."/>
            <person name="Gan H.Y."/>
            <person name="Savka M.A."/>
        </authorList>
    </citation>
    <scope>NUCLEOTIDE SEQUENCE [LARGE SCALE GENOMIC DNA]</scope>
    <source>
        <strain evidence="1">NBRC 16415</strain>
    </source>
</reference>
<proteinExistence type="predicted"/>
<protein>
    <submittedName>
        <fullName evidence="1">Uncharacterized protein</fullName>
    </submittedName>
</protein>
<accession>A0A086PB08</accession>
<keyword evidence="2" id="KW-1185">Reference proteome</keyword>
<dbReference type="AlphaFoldDB" id="A0A086PB08"/>
<evidence type="ECO:0000313" key="1">
    <source>
        <dbReference type="EMBL" id="KFG90576.1"/>
    </source>
</evidence>